<dbReference type="EMBL" id="VBWN01000001">
    <property type="protein sequence ID" value="TLF43948.1"/>
    <property type="molecule type" value="Genomic_DNA"/>
</dbReference>
<evidence type="ECO:0000256" key="1">
    <source>
        <dbReference type="SAM" id="MobiDB-lite"/>
    </source>
</evidence>
<reference evidence="2 3" key="1">
    <citation type="submission" date="2019-05" db="EMBL/GenBank/DDBJ databases">
        <title>Genome-based reclassification of Lactobacillus casei as Lactobacillus casei subsp. casei. subsp.nov., description of Lactobacillus casei subsp. zeae subsp. nov., and emended description of Lactobacillus casei.</title>
        <authorList>
            <person name="Huang C.-H."/>
        </authorList>
    </citation>
    <scope>NUCLEOTIDE SEQUENCE [LARGE SCALE GENOMIC DNA]</scope>
    <source>
        <strain evidence="2 3">CRBIP24.58</strain>
    </source>
</reference>
<protein>
    <submittedName>
        <fullName evidence="2">Acetyltransferase</fullName>
    </submittedName>
</protein>
<dbReference type="NCBIfam" id="NF040509">
    <property type="entry name" value="Lacto_palin_RPT"/>
    <property type="match status" value="1"/>
</dbReference>
<dbReference type="Proteomes" id="UP000307781">
    <property type="component" value="Unassembled WGS sequence"/>
</dbReference>
<sequence length="37" mass="4009">MAQNSTCKDLSRNDLSPGHHAKATYTLTSKHAGSRSH</sequence>
<dbReference type="GO" id="GO:0016740">
    <property type="term" value="F:transferase activity"/>
    <property type="evidence" value="ECO:0007669"/>
    <property type="project" value="UniProtKB-KW"/>
</dbReference>
<proteinExistence type="predicted"/>
<accession>A0A5R8M2R9</accession>
<keyword evidence="2" id="KW-0808">Transferase</keyword>
<evidence type="ECO:0000313" key="2">
    <source>
        <dbReference type="EMBL" id="TLF43948.1"/>
    </source>
</evidence>
<dbReference type="AlphaFoldDB" id="A0A5R8M2R9"/>
<gene>
    <name evidence="2" type="ORF">FEI14_03040</name>
</gene>
<feature type="region of interest" description="Disordered" evidence="1">
    <location>
        <begin position="1"/>
        <end position="37"/>
    </location>
</feature>
<comment type="caution">
    <text evidence="2">The sequence shown here is derived from an EMBL/GenBank/DDBJ whole genome shotgun (WGS) entry which is preliminary data.</text>
</comment>
<organism evidence="2 3">
    <name type="scientific">Lacticaseibacillus zeae</name>
    <name type="common">Lactobacillus zeae</name>
    <dbReference type="NCBI Taxonomy" id="57037"/>
    <lineage>
        <taxon>Bacteria</taxon>
        <taxon>Bacillati</taxon>
        <taxon>Bacillota</taxon>
        <taxon>Bacilli</taxon>
        <taxon>Lactobacillales</taxon>
        <taxon>Lactobacillaceae</taxon>
        <taxon>Lacticaseibacillus</taxon>
    </lineage>
</organism>
<dbReference type="AntiFam" id="ANF00266">
    <property type="entry name" value="DNA repeat translations related to WP_020751851.1"/>
</dbReference>
<evidence type="ECO:0000313" key="3">
    <source>
        <dbReference type="Proteomes" id="UP000307781"/>
    </source>
</evidence>
<name>A0A5R8M2R9_LACZE</name>